<reference evidence="2 3" key="1">
    <citation type="submission" date="2015-07" db="EMBL/GenBank/DDBJ databases">
        <authorList>
            <person name="Ju K.-S."/>
            <person name="Doroghazi J.R."/>
            <person name="Metcalf W.W."/>
        </authorList>
    </citation>
    <scope>NUCLEOTIDE SEQUENCE [LARGE SCALE GENOMIC DNA]</scope>
    <source>
        <strain evidence="2 3">NRRL B-3589</strain>
    </source>
</reference>
<keyword evidence="3" id="KW-1185">Reference proteome</keyword>
<evidence type="ECO:0000313" key="3">
    <source>
        <dbReference type="Proteomes" id="UP000037020"/>
    </source>
</evidence>
<proteinExistence type="predicted"/>
<gene>
    <name evidence="2" type="ORF">ADK38_44520</name>
</gene>
<feature type="transmembrane region" description="Helical" evidence="1">
    <location>
        <begin position="20"/>
        <end position="37"/>
    </location>
</feature>
<dbReference type="Proteomes" id="UP000037020">
    <property type="component" value="Unassembled WGS sequence"/>
</dbReference>
<sequence length="68" mass="7216">MSADTHLQVPAPRTAQTRLPWWALVLPAVAFVALFALKVSPAAADSVNADAAAHALEWLRHIFGGVLS</sequence>
<name>A0ABR5IS99_9ACTN</name>
<organism evidence="2 3">
    <name type="scientific">Streptomyces varsoviensis</name>
    <dbReference type="NCBI Taxonomy" id="67373"/>
    <lineage>
        <taxon>Bacteria</taxon>
        <taxon>Bacillati</taxon>
        <taxon>Actinomycetota</taxon>
        <taxon>Actinomycetes</taxon>
        <taxon>Kitasatosporales</taxon>
        <taxon>Streptomycetaceae</taxon>
        <taxon>Streptomyces</taxon>
    </lineage>
</organism>
<dbReference type="EMBL" id="LGUT01004382">
    <property type="protein sequence ID" value="KOG51868.1"/>
    <property type="molecule type" value="Genomic_DNA"/>
</dbReference>
<keyword evidence="1" id="KW-1133">Transmembrane helix</keyword>
<protein>
    <submittedName>
        <fullName evidence="2">Uncharacterized protein</fullName>
    </submittedName>
</protein>
<accession>A0ABR5IS99</accession>
<evidence type="ECO:0000313" key="2">
    <source>
        <dbReference type="EMBL" id="KOG51868.1"/>
    </source>
</evidence>
<evidence type="ECO:0000256" key="1">
    <source>
        <dbReference type="SAM" id="Phobius"/>
    </source>
</evidence>
<keyword evidence="1" id="KW-0472">Membrane</keyword>
<comment type="caution">
    <text evidence="2">The sequence shown here is derived from an EMBL/GenBank/DDBJ whole genome shotgun (WGS) entry which is preliminary data.</text>
</comment>
<keyword evidence="1" id="KW-0812">Transmembrane</keyword>
<dbReference type="RefSeq" id="WP_048832410.1">
    <property type="nucleotide sequence ID" value="NZ_JBIRHZ010000018.1"/>
</dbReference>